<dbReference type="Gene3D" id="3.40.50.1820">
    <property type="entry name" value="alpha/beta hydrolase"/>
    <property type="match status" value="1"/>
</dbReference>
<gene>
    <name evidence="4" type="ORF">DXB65_14395</name>
</gene>
<dbReference type="InterPro" id="IPR001375">
    <property type="entry name" value="Peptidase_S9_cat"/>
</dbReference>
<evidence type="ECO:0000259" key="2">
    <source>
        <dbReference type="Pfam" id="PF00326"/>
    </source>
</evidence>
<feature type="domain" description="SGNH hydrolase-type esterase" evidence="3">
    <location>
        <begin position="496"/>
        <end position="663"/>
    </location>
</feature>
<keyword evidence="1" id="KW-0732">Signal</keyword>
<dbReference type="Pfam" id="PF00326">
    <property type="entry name" value="Peptidase_S9"/>
    <property type="match status" value="1"/>
</dbReference>
<feature type="domain" description="SGNH hydrolase-type esterase" evidence="3">
    <location>
        <begin position="30"/>
        <end position="203"/>
    </location>
</feature>
<dbReference type="InterPro" id="IPR036514">
    <property type="entry name" value="SGNH_hydro_sf"/>
</dbReference>
<dbReference type="InterPro" id="IPR029058">
    <property type="entry name" value="AB_hydrolase_fold"/>
</dbReference>
<protein>
    <submittedName>
        <fullName evidence="4">SGNH/GDSL hydrolase family protein</fullName>
    </submittedName>
</protein>
<evidence type="ECO:0000313" key="5">
    <source>
        <dbReference type="Proteomes" id="UP000260983"/>
    </source>
</evidence>
<dbReference type="RefSeq" id="WP_117724648.1">
    <property type="nucleotide sequence ID" value="NZ_QSUL01000009.1"/>
</dbReference>
<dbReference type="GO" id="GO:0006508">
    <property type="term" value="P:proteolysis"/>
    <property type="evidence" value="ECO:0007669"/>
    <property type="project" value="InterPro"/>
</dbReference>
<dbReference type="InterPro" id="IPR013830">
    <property type="entry name" value="SGNH_hydro"/>
</dbReference>
<dbReference type="PANTHER" id="PTHR30383:SF5">
    <property type="entry name" value="SGNH HYDROLASE-TYPE ESTERASE DOMAIN-CONTAINING PROTEIN"/>
    <property type="match status" value="1"/>
</dbReference>
<accession>A0A3E5B9N6</accession>
<dbReference type="GO" id="GO:0008236">
    <property type="term" value="F:serine-type peptidase activity"/>
    <property type="evidence" value="ECO:0007669"/>
    <property type="project" value="InterPro"/>
</dbReference>
<sequence length="835" mass="94841">MRRKSILLLLLCLFSLWAVAQERKIVKIACVGNSITYGSGIKNQFQNSYPGLLSQLLGEGYDVRNFGISGRVLLNKGDRPYMHEQKFRDLLAFQPDIVTIKLGTNDSKPWNWRYGKDFKKDLTEMLDMLQDLPSKPKIYLCLPVPAVNSNFGINDSVITNGIIPVIRSVAKKRHLPVIDLYAVLKPHPDYYVDGIHPSEPGAALIAGELYRTLTGNEAPAIITDQPFPGKKSQWEGFDRYDFICNARQATVVVPQKVAEGRPWIWRPAFFGAFPSVDKALLEKGFHVAYYDLTHLYGSPRAQRLGNDFYDIMRRYYRLSPKVTLEGFSRGGLFAFNWGAKNPDKVACIYVDAPMCDMLYFSKNWERSFWEGFLAEWGLTEENAKDFKGNPIDNLAPLAAAGIPVIGVCGDSDKTVPYELHMKIAAERYRALGGLMEIIVKPGCDHHPHSLENPEPVVDFIVRNQPDYQKKQVIHQRGNLANSYLKFTKEKKGCVAFLGGSITEMRGWRNMIQEDLRQRFPDTEFTFIDAGIPSTGTTPHAFRFENDVLQKGMPDLLFVEAAVNDDTNSFNYIQQIRGMEGIVRHARTSNPEMDIVMLHFIYDPFIPLLDKGIQPQVIMNHESVANHYYVSSINLAEEVARRMRDGEFDWKYFGGTHPAWDGHKYYAAAINRLFDLEWQGDIVKKTVQTHEMPEKPIDAYSYDKGTFVDIRSAEQLRGWKIADDWVPVVKGNTRKGFVHVPMLVADRAGASLSFPFEGRAVGIFCAAGPQACVLEYSVDGAPFKKLDTFTDWSRKLYIPWVYMFETELAPGRHTLRLRVTKGVGTECQIRNFVVNQ</sequence>
<dbReference type="GO" id="GO:0004622">
    <property type="term" value="F:phosphatidylcholine lysophospholipase activity"/>
    <property type="evidence" value="ECO:0007669"/>
    <property type="project" value="TreeGrafter"/>
</dbReference>
<comment type="caution">
    <text evidence="4">The sequence shown here is derived from an EMBL/GenBank/DDBJ whole genome shotgun (WGS) entry which is preliminary data.</text>
</comment>
<organism evidence="4 5">
    <name type="scientific">Bacteroides oleiciplenus</name>
    <dbReference type="NCBI Taxonomy" id="626931"/>
    <lineage>
        <taxon>Bacteria</taxon>
        <taxon>Pseudomonadati</taxon>
        <taxon>Bacteroidota</taxon>
        <taxon>Bacteroidia</taxon>
        <taxon>Bacteroidales</taxon>
        <taxon>Bacteroidaceae</taxon>
        <taxon>Bacteroides</taxon>
    </lineage>
</organism>
<dbReference type="SUPFAM" id="SSF53474">
    <property type="entry name" value="alpha/beta-Hydrolases"/>
    <property type="match status" value="1"/>
</dbReference>
<feature type="domain" description="Peptidase S9 prolyl oligopeptidase catalytic" evidence="2">
    <location>
        <begin position="319"/>
        <end position="446"/>
    </location>
</feature>
<evidence type="ECO:0000256" key="1">
    <source>
        <dbReference type="SAM" id="SignalP"/>
    </source>
</evidence>
<dbReference type="CDD" id="cd00229">
    <property type="entry name" value="SGNH_hydrolase"/>
    <property type="match status" value="1"/>
</dbReference>
<evidence type="ECO:0000313" key="4">
    <source>
        <dbReference type="EMBL" id="RGN34274.1"/>
    </source>
</evidence>
<keyword evidence="4" id="KW-0378">Hydrolase</keyword>
<dbReference type="InterPro" id="IPR051532">
    <property type="entry name" value="Ester_Hydrolysis_Enzymes"/>
</dbReference>
<reference evidence="4 5" key="1">
    <citation type="submission" date="2018-08" db="EMBL/GenBank/DDBJ databases">
        <title>A genome reference for cultivated species of the human gut microbiota.</title>
        <authorList>
            <person name="Zou Y."/>
            <person name="Xue W."/>
            <person name="Luo G."/>
        </authorList>
    </citation>
    <scope>NUCLEOTIDE SEQUENCE [LARGE SCALE GENOMIC DNA]</scope>
    <source>
        <strain evidence="4 5">OM05-15BH</strain>
    </source>
</reference>
<proteinExistence type="predicted"/>
<feature type="signal peptide" evidence="1">
    <location>
        <begin position="1"/>
        <end position="20"/>
    </location>
</feature>
<dbReference type="EMBL" id="QSUL01000009">
    <property type="protein sequence ID" value="RGN34274.1"/>
    <property type="molecule type" value="Genomic_DNA"/>
</dbReference>
<dbReference type="SUPFAM" id="SSF52266">
    <property type="entry name" value="SGNH hydrolase"/>
    <property type="match status" value="2"/>
</dbReference>
<dbReference type="Gene3D" id="2.60.120.260">
    <property type="entry name" value="Galactose-binding domain-like"/>
    <property type="match status" value="1"/>
</dbReference>
<dbReference type="Proteomes" id="UP000260983">
    <property type="component" value="Unassembled WGS sequence"/>
</dbReference>
<dbReference type="PANTHER" id="PTHR30383">
    <property type="entry name" value="THIOESTERASE 1/PROTEASE 1/LYSOPHOSPHOLIPASE L1"/>
    <property type="match status" value="1"/>
</dbReference>
<dbReference type="Gene3D" id="3.40.50.1110">
    <property type="entry name" value="SGNH hydrolase"/>
    <property type="match status" value="2"/>
</dbReference>
<dbReference type="AlphaFoldDB" id="A0A3E5B9N6"/>
<name>A0A3E5B9N6_9BACE</name>
<dbReference type="Pfam" id="PF13472">
    <property type="entry name" value="Lipase_GDSL_2"/>
    <property type="match status" value="2"/>
</dbReference>
<feature type="chain" id="PRO_5017646870" evidence="1">
    <location>
        <begin position="21"/>
        <end position="835"/>
    </location>
</feature>
<evidence type="ECO:0000259" key="3">
    <source>
        <dbReference type="Pfam" id="PF13472"/>
    </source>
</evidence>